<sequence>EGTVNFLSGFIASKTDFWEGKYDHRQWNASRTQQSTCQIRTTIRSWFVRYSRSWAKTMAGGYSQCNGSYGRLLDIASFSRRRSCIIGPKTSLGSLSTSSSIEPIL</sequence>
<reference evidence="1" key="1">
    <citation type="submission" date="2015-04" db="EMBL/GenBank/DDBJ databases">
        <title>The genome sequence of the plant pathogenic Rhizarian Plasmodiophora brassicae reveals insights in its biotrophic life cycle and the origin of chitin synthesis.</title>
        <authorList>
            <person name="Schwelm A."/>
            <person name="Fogelqvist J."/>
            <person name="Knaust A."/>
            <person name="Julke S."/>
            <person name="Lilja T."/>
            <person name="Dhandapani V."/>
            <person name="Bonilla-Rosso G."/>
            <person name="Karlsson M."/>
            <person name="Shevchenko A."/>
            <person name="Choi S.R."/>
            <person name="Kim H.G."/>
            <person name="Park J.Y."/>
            <person name="Lim Y.P."/>
            <person name="Ludwig-Muller J."/>
            <person name="Dixelius C."/>
        </authorList>
    </citation>
    <scope>NUCLEOTIDE SEQUENCE</scope>
    <source>
        <tissue evidence="1">Potato root galls</tissue>
    </source>
</reference>
<feature type="non-terminal residue" evidence="1">
    <location>
        <position position="1"/>
    </location>
</feature>
<dbReference type="EMBL" id="HACM01009389">
    <property type="protein sequence ID" value="CRZ09831.1"/>
    <property type="molecule type" value="Transcribed_RNA"/>
</dbReference>
<evidence type="ECO:0000313" key="1">
    <source>
        <dbReference type="EMBL" id="CRZ09831.1"/>
    </source>
</evidence>
<organism evidence="1">
    <name type="scientific">Spongospora subterranea</name>
    <dbReference type="NCBI Taxonomy" id="70186"/>
    <lineage>
        <taxon>Eukaryota</taxon>
        <taxon>Sar</taxon>
        <taxon>Rhizaria</taxon>
        <taxon>Endomyxa</taxon>
        <taxon>Phytomyxea</taxon>
        <taxon>Plasmodiophorida</taxon>
        <taxon>Plasmodiophoridae</taxon>
        <taxon>Spongospora</taxon>
    </lineage>
</organism>
<name>A0A0H5R7N7_9EUKA</name>
<proteinExistence type="predicted"/>
<protein>
    <submittedName>
        <fullName evidence="1">Uncharacterized protein</fullName>
    </submittedName>
</protein>
<dbReference type="AlphaFoldDB" id="A0A0H5R7N7"/>
<accession>A0A0H5R7N7</accession>